<accession>A0A814MAD6</accession>
<sequence>MEIAKENREQDEQLVNATREKDLEIANFIREHELELAALAQTKDWDLRTAMRTAHGNKTFITLRSIDSDRRSYLCIFLYENGLLSTFGKRDILSGADLRNIIIESPVTGAYEFHSLAIQLVNLWNITFTWCVFKGVTNFNGSILNDMKFDRVTFEYQLFIHGAKLTSVILTESISETLQWTTPDLFAQRLQMLL</sequence>
<evidence type="ECO:0000313" key="4">
    <source>
        <dbReference type="Proteomes" id="UP000663852"/>
    </source>
</evidence>
<dbReference type="Proteomes" id="UP000663852">
    <property type="component" value="Unassembled WGS sequence"/>
</dbReference>
<dbReference type="EMBL" id="CAJNOR010000708">
    <property type="protein sequence ID" value="CAF0987602.1"/>
    <property type="molecule type" value="Genomic_DNA"/>
</dbReference>
<dbReference type="EMBL" id="CAJNOJ010000088">
    <property type="protein sequence ID" value="CAF1076884.1"/>
    <property type="molecule type" value="Genomic_DNA"/>
</dbReference>
<evidence type="ECO:0000313" key="1">
    <source>
        <dbReference type="EMBL" id="CAF0987602.1"/>
    </source>
</evidence>
<organism evidence="2 4">
    <name type="scientific">Adineta ricciae</name>
    <name type="common">Rotifer</name>
    <dbReference type="NCBI Taxonomy" id="249248"/>
    <lineage>
        <taxon>Eukaryota</taxon>
        <taxon>Metazoa</taxon>
        <taxon>Spiralia</taxon>
        <taxon>Gnathifera</taxon>
        <taxon>Rotifera</taxon>
        <taxon>Eurotatoria</taxon>
        <taxon>Bdelloidea</taxon>
        <taxon>Adinetida</taxon>
        <taxon>Adinetidae</taxon>
        <taxon>Adineta</taxon>
    </lineage>
</organism>
<proteinExistence type="predicted"/>
<protein>
    <submittedName>
        <fullName evidence="2">Uncharacterized protein</fullName>
    </submittedName>
</protein>
<gene>
    <name evidence="2" type="ORF">EDS130_LOCUS18740</name>
    <name evidence="1" type="ORF">XAT740_LOCUS12522</name>
</gene>
<evidence type="ECO:0000313" key="3">
    <source>
        <dbReference type="Proteomes" id="UP000663828"/>
    </source>
</evidence>
<name>A0A814MAD6_ADIRI</name>
<keyword evidence="3" id="KW-1185">Reference proteome</keyword>
<evidence type="ECO:0000313" key="2">
    <source>
        <dbReference type="EMBL" id="CAF1076884.1"/>
    </source>
</evidence>
<dbReference type="AlphaFoldDB" id="A0A814MAD6"/>
<reference evidence="2" key="1">
    <citation type="submission" date="2021-02" db="EMBL/GenBank/DDBJ databases">
        <authorList>
            <person name="Nowell W R."/>
        </authorList>
    </citation>
    <scope>NUCLEOTIDE SEQUENCE</scope>
</reference>
<comment type="caution">
    <text evidence="2">The sequence shown here is derived from an EMBL/GenBank/DDBJ whole genome shotgun (WGS) entry which is preliminary data.</text>
</comment>
<dbReference type="Proteomes" id="UP000663828">
    <property type="component" value="Unassembled WGS sequence"/>
</dbReference>
<dbReference type="SUPFAM" id="SSF141571">
    <property type="entry name" value="Pentapeptide repeat-like"/>
    <property type="match status" value="1"/>
</dbReference>